<dbReference type="SUPFAM" id="SSF46689">
    <property type="entry name" value="Homeodomain-like"/>
    <property type="match status" value="1"/>
</dbReference>
<protein>
    <recommendedName>
        <fullName evidence="3">HTH tetR-type domain-containing protein</fullName>
    </recommendedName>
</protein>
<organism evidence="4 5">
    <name type="scientific">Rhodoferax koreensis</name>
    <dbReference type="NCBI Taxonomy" id="1842727"/>
    <lineage>
        <taxon>Bacteria</taxon>
        <taxon>Pseudomonadati</taxon>
        <taxon>Pseudomonadota</taxon>
        <taxon>Betaproteobacteria</taxon>
        <taxon>Burkholderiales</taxon>
        <taxon>Comamonadaceae</taxon>
        <taxon>Rhodoferax</taxon>
    </lineage>
</organism>
<evidence type="ECO:0000259" key="3">
    <source>
        <dbReference type="PROSITE" id="PS50977"/>
    </source>
</evidence>
<dbReference type="InterPro" id="IPR009057">
    <property type="entry name" value="Homeodomain-like_sf"/>
</dbReference>
<feature type="domain" description="HTH tetR-type" evidence="3">
    <location>
        <begin position="1"/>
        <end position="49"/>
    </location>
</feature>
<dbReference type="Pfam" id="PF00440">
    <property type="entry name" value="TetR_N"/>
    <property type="match status" value="1"/>
</dbReference>
<dbReference type="Gene3D" id="1.10.357.10">
    <property type="entry name" value="Tetracycline Repressor, domain 2"/>
    <property type="match status" value="1"/>
</dbReference>
<sequence>MRFSQNSFENVGTREIAGDAGVDAALVNRYFGGKENLFAEVIEGGFVLSEAVSADVDAIGETLVRQVLEPPSARGKGGEPPRFDGLSVLLRATGNPPIAAMVAERFHAEFVRPLARLIGGRDAELRATLIASHVIGLATMRHGLGSAVLSGPARKKAATRVAAAIQACVH</sequence>
<dbReference type="GO" id="GO:0003677">
    <property type="term" value="F:DNA binding"/>
    <property type="evidence" value="ECO:0007669"/>
    <property type="project" value="UniProtKB-UniRule"/>
</dbReference>
<dbReference type="AlphaFoldDB" id="A0A1P8K2B5"/>
<dbReference type="STRING" id="1842727.RD110_25445"/>
<proteinExistence type="predicted"/>
<dbReference type="PROSITE" id="PS50977">
    <property type="entry name" value="HTH_TETR_2"/>
    <property type="match status" value="1"/>
</dbReference>
<dbReference type="InterPro" id="IPR036271">
    <property type="entry name" value="Tet_transcr_reg_TetR-rel_C_sf"/>
</dbReference>
<keyword evidence="1 2" id="KW-0238">DNA-binding</keyword>
<dbReference type="Pfam" id="PF17920">
    <property type="entry name" value="TetR_C_16"/>
    <property type="match status" value="1"/>
</dbReference>
<name>A0A1P8K2B5_9BURK</name>
<evidence type="ECO:0000313" key="5">
    <source>
        <dbReference type="Proteomes" id="UP000186609"/>
    </source>
</evidence>
<dbReference type="InterPro" id="IPR001647">
    <property type="entry name" value="HTH_TetR"/>
</dbReference>
<dbReference type="Proteomes" id="UP000186609">
    <property type="component" value="Chromosome"/>
</dbReference>
<dbReference type="SUPFAM" id="SSF48498">
    <property type="entry name" value="Tetracyclin repressor-like, C-terminal domain"/>
    <property type="match status" value="1"/>
</dbReference>
<accession>A0A1P8K2B5</accession>
<keyword evidence="5" id="KW-1185">Reference proteome</keyword>
<dbReference type="KEGG" id="rhy:RD110_25445"/>
<reference evidence="4 5" key="1">
    <citation type="submission" date="2017-01" db="EMBL/GenBank/DDBJ databases">
        <authorList>
            <person name="Mah S.A."/>
            <person name="Swanson W.J."/>
            <person name="Moy G.W."/>
            <person name="Vacquier V.D."/>
        </authorList>
    </citation>
    <scope>NUCLEOTIDE SEQUENCE [LARGE SCALE GENOMIC DNA]</scope>
    <source>
        <strain evidence="4 5">DCY110</strain>
    </source>
</reference>
<dbReference type="EMBL" id="CP019236">
    <property type="protein sequence ID" value="APW40137.1"/>
    <property type="molecule type" value="Genomic_DNA"/>
</dbReference>
<evidence type="ECO:0000256" key="1">
    <source>
        <dbReference type="ARBA" id="ARBA00023125"/>
    </source>
</evidence>
<evidence type="ECO:0000313" key="4">
    <source>
        <dbReference type="EMBL" id="APW40137.1"/>
    </source>
</evidence>
<feature type="DNA-binding region" description="H-T-H motif" evidence="2">
    <location>
        <begin position="12"/>
        <end position="31"/>
    </location>
</feature>
<dbReference type="InterPro" id="IPR041678">
    <property type="entry name" value="TetR_C_16"/>
</dbReference>
<evidence type="ECO:0000256" key="2">
    <source>
        <dbReference type="PROSITE-ProRule" id="PRU00335"/>
    </source>
</evidence>
<gene>
    <name evidence="4" type="ORF">RD110_25445</name>
</gene>